<organism evidence="1">
    <name type="scientific">Tabanus bromius</name>
    <name type="common">Band-eyed brown horse fly</name>
    <dbReference type="NCBI Taxonomy" id="304241"/>
    <lineage>
        <taxon>Eukaryota</taxon>
        <taxon>Metazoa</taxon>
        <taxon>Ecdysozoa</taxon>
        <taxon>Arthropoda</taxon>
        <taxon>Hexapoda</taxon>
        <taxon>Insecta</taxon>
        <taxon>Pterygota</taxon>
        <taxon>Neoptera</taxon>
        <taxon>Endopterygota</taxon>
        <taxon>Diptera</taxon>
        <taxon>Brachycera</taxon>
        <taxon>Tabanomorpha</taxon>
        <taxon>Tabanoidea</taxon>
        <taxon>Tabanidae</taxon>
        <taxon>Tabanus</taxon>
    </lineage>
</organism>
<dbReference type="PANTHER" id="PTHR31278:SF2">
    <property type="entry name" value="SMALL RIBOSOMAL SUBUNIT PROTEIN MS37"/>
    <property type="match status" value="1"/>
</dbReference>
<dbReference type="PANTHER" id="PTHR31278">
    <property type="entry name" value="CHCHD1"/>
    <property type="match status" value="1"/>
</dbReference>
<proteinExistence type="evidence at transcript level"/>
<dbReference type="InterPro" id="IPR033620">
    <property type="entry name" value="Ribosomal_mS37_met"/>
</dbReference>
<reference evidence="1" key="1">
    <citation type="journal article" date="2015" name="Insect Biochem. Mol. Biol.">
        <title>An insight into the sialome of the horse fly, Tabanus bromius.</title>
        <authorList>
            <person name="Ribeiro J.M."/>
            <person name="Kazimirova M."/>
            <person name="Takac P."/>
            <person name="Andersen J.F."/>
            <person name="Francischetti I.M."/>
        </authorList>
    </citation>
    <scope>NUCLEOTIDE SEQUENCE</scope>
</reference>
<dbReference type="GO" id="GO:0032543">
    <property type="term" value="P:mitochondrial translation"/>
    <property type="evidence" value="ECO:0007669"/>
    <property type="project" value="InterPro"/>
</dbReference>
<dbReference type="GO" id="GO:0003723">
    <property type="term" value="F:RNA binding"/>
    <property type="evidence" value="ECO:0007669"/>
    <property type="project" value="TreeGrafter"/>
</dbReference>
<evidence type="ECO:0000313" key="1">
    <source>
        <dbReference type="EMBL" id="JAI15829.1"/>
    </source>
</evidence>
<dbReference type="GO" id="GO:0005761">
    <property type="term" value="C:mitochondrial ribosome"/>
    <property type="evidence" value="ECO:0007669"/>
    <property type="project" value="InterPro"/>
</dbReference>
<dbReference type="GO" id="GO:0005654">
    <property type="term" value="C:nucleoplasm"/>
    <property type="evidence" value="ECO:0007669"/>
    <property type="project" value="TreeGrafter"/>
</dbReference>
<dbReference type="InterPro" id="IPR009069">
    <property type="entry name" value="Cys_alpha_HP_mot_SF"/>
</dbReference>
<evidence type="ECO:0008006" key="2">
    <source>
        <dbReference type="Google" id="ProtNLM"/>
    </source>
</evidence>
<name>A0A0K8TN87_TABBR</name>
<dbReference type="AlphaFoldDB" id="A0A0K8TN87"/>
<accession>A0A0K8TN87</accession>
<dbReference type="SUPFAM" id="SSF47072">
    <property type="entry name" value="Cysteine alpha-hairpin motif"/>
    <property type="match status" value="1"/>
</dbReference>
<protein>
    <recommendedName>
        <fullName evidence="2">CHCH domain-containing protein</fullName>
    </recommendedName>
</protein>
<dbReference type="EMBL" id="GDAI01001774">
    <property type="protein sequence ID" value="JAI15829.1"/>
    <property type="molecule type" value="mRNA"/>
</dbReference>
<sequence>MRIPATLCAARLPQNESKVPFQEILPLRLKNAVSGKADSQTEVACMQEMSVLFACLKNNDFVEQYCSKEISNFNGCYKSFLDRKFQQKKAEHQGVIVPGKNLNYKQLNKYLRSYPNPK</sequence>